<dbReference type="Proteomes" id="UP000694380">
    <property type="component" value="Unplaced"/>
</dbReference>
<feature type="domain" description="C-type lectin" evidence="1">
    <location>
        <begin position="45"/>
        <end position="106"/>
    </location>
</feature>
<dbReference type="SUPFAM" id="SSF56436">
    <property type="entry name" value="C-type lectin-like"/>
    <property type="match status" value="1"/>
</dbReference>
<dbReference type="Ensembl" id="ENSCPBT00000007009.1">
    <property type="protein sequence ID" value="ENSCPBP00000005779.1"/>
    <property type="gene ID" value="ENSCPBG00000004608.1"/>
</dbReference>
<evidence type="ECO:0000313" key="3">
    <source>
        <dbReference type="Proteomes" id="UP000694380"/>
    </source>
</evidence>
<dbReference type="PANTHER" id="PTHR22803">
    <property type="entry name" value="MANNOSE, PHOSPHOLIPASE, LECTIN RECEPTOR RELATED"/>
    <property type="match status" value="1"/>
</dbReference>
<dbReference type="InterPro" id="IPR016187">
    <property type="entry name" value="CTDL_fold"/>
</dbReference>
<proteinExistence type="predicted"/>
<accession>A0A8C3FFT3</accession>
<dbReference type="PRINTS" id="PR01504">
    <property type="entry name" value="PNCREATITSAP"/>
</dbReference>
<dbReference type="Gene3D" id="3.10.100.10">
    <property type="entry name" value="Mannose-Binding Protein A, subunit A"/>
    <property type="match status" value="1"/>
</dbReference>
<reference evidence="2" key="1">
    <citation type="submission" date="2025-08" db="UniProtKB">
        <authorList>
            <consortium name="Ensembl"/>
        </authorList>
    </citation>
    <scope>IDENTIFICATION</scope>
</reference>
<dbReference type="PROSITE" id="PS50041">
    <property type="entry name" value="C_TYPE_LECTIN_2"/>
    <property type="match status" value="1"/>
</dbReference>
<reference evidence="2" key="2">
    <citation type="submission" date="2025-09" db="UniProtKB">
        <authorList>
            <consortium name="Ensembl"/>
        </authorList>
    </citation>
    <scope>IDENTIFICATION</scope>
</reference>
<evidence type="ECO:0000313" key="2">
    <source>
        <dbReference type="Ensembl" id="ENSCPBP00000005779.1"/>
    </source>
</evidence>
<organism evidence="2 3">
    <name type="scientific">Chrysemys picta bellii</name>
    <name type="common">Western painted turtle</name>
    <name type="synonym">Emys bellii</name>
    <dbReference type="NCBI Taxonomy" id="8478"/>
    <lineage>
        <taxon>Eukaryota</taxon>
        <taxon>Metazoa</taxon>
        <taxon>Chordata</taxon>
        <taxon>Craniata</taxon>
        <taxon>Vertebrata</taxon>
        <taxon>Euteleostomi</taxon>
        <taxon>Archelosauria</taxon>
        <taxon>Testudinata</taxon>
        <taxon>Testudines</taxon>
        <taxon>Cryptodira</taxon>
        <taxon>Durocryptodira</taxon>
        <taxon>Testudinoidea</taxon>
        <taxon>Emydidae</taxon>
        <taxon>Chrysemys</taxon>
    </lineage>
</organism>
<dbReference type="AlphaFoldDB" id="A0A8C3FFT3"/>
<dbReference type="InterPro" id="IPR001304">
    <property type="entry name" value="C-type_lectin-like"/>
</dbReference>
<protein>
    <recommendedName>
        <fullName evidence="1">C-type lectin domain-containing protein</fullName>
    </recommendedName>
</protein>
<evidence type="ECO:0000259" key="1">
    <source>
        <dbReference type="PROSITE" id="PS50041"/>
    </source>
</evidence>
<dbReference type="GeneTree" id="ENSGT01030000234937"/>
<sequence>MASHCSAPILFSETASYHTVLSPPPIPSLGTEIGATSCPSDWLLYQGHCYGFFLEKMTWSDAEMECQYLHNGAHLTSILTEAEGKMVARYITESDSQDDVWIGLHDHRKRLHHRHTFILLKQDEINHLKTTSAPRGAVPVGFRG</sequence>
<dbReference type="Pfam" id="PF00059">
    <property type="entry name" value="Lectin_C"/>
    <property type="match status" value="1"/>
</dbReference>
<dbReference type="InterPro" id="IPR050111">
    <property type="entry name" value="C-type_lectin/snaclec_domain"/>
</dbReference>
<keyword evidence="3" id="KW-1185">Reference proteome</keyword>
<dbReference type="SMART" id="SM00034">
    <property type="entry name" value="CLECT"/>
    <property type="match status" value="1"/>
</dbReference>
<dbReference type="InterPro" id="IPR016186">
    <property type="entry name" value="C-type_lectin-like/link_sf"/>
</dbReference>
<name>A0A8C3FFT3_CHRPI</name>